<dbReference type="PROSITE" id="PS00108">
    <property type="entry name" value="PROTEIN_KINASE_ST"/>
    <property type="match status" value="1"/>
</dbReference>
<feature type="domain" description="Protein kinase" evidence="12">
    <location>
        <begin position="74"/>
        <end position="399"/>
    </location>
</feature>
<evidence type="ECO:0000256" key="4">
    <source>
        <dbReference type="ARBA" id="ARBA00022741"/>
    </source>
</evidence>
<name>A0A6J1BRK0_MOMCH</name>
<evidence type="ECO:0000256" key="9">
    <source>
        <dbReference type="ARBA" id="ARBA00049308"/>
    </source>
</evidence>
<keyword evidence="13" id="KW-1185">Reference proteome</keyword>
<keyword evidence="3" id="KW-0808">Transferase</keyword>
<evidence type="ECO:0000256" key="1">
    <source>
        <dbReference type="ARBA" id="ARBA00013203"/>
    </source>
</evidence>
<sequence>MVAMEADRMEKEQQRTTRKRPRSAWDVVPSEQEAHKALVVGKDEVKRHASPPRRDDDREGHYVFNLGENLTPRYKILSKMGEGTFGRVLECWDRQTREYVAIKVVRSIRKYRDAAMVEVDILKHLAQNDKGSLRCVQIRNWFDYRNHICIVFEKLGPSLFDFLKRNKYCPFPVDLVREFGRQLLESVAYMHDLHLIHTDLKPENILLVSSEYIKLPGCKKVSSDETQFRCLPKSSAIKLIDFGSTAFDNENHSSIVSTRHYRAPEIILGLGWSYPCDLWSIGCILVELCSGKALFQTHENLEHLAMMERVLGPLPGHMIQSADQNAEKYFKRGSRLNWPEGAVSRESIRAVKKLDRLKDMVSQHLGFSRSLLTDLLYDLLKYDPSERPTARQALNHPFFKSIA</sequence>
<feature type="region of interest" description="Disordered" evidence="11">
    <location>
        <begin position="41"/>
        <end position="60"/>
    </location>
</feature>
<dbReference type="KEGG" id="mcha:111005069"/>
<keyword evidence="5 14" id="KW-0418">Kinase</keyword>
<dbReference type="GeneID" id="111005069"/>
<dbReference type="CDD" id="cd14134">
    <property type="entry name" value="PKc_CLK"/>
    <property type="match status" value="1"/>
</dbReference>
<dbReference type="SMART" id="SM00220">
    <property type="entry name" value="S_TKc"/>
    <property type="match status" value="1"/>
</dbReference>
<evidence type="ECO:0000256" key="3">
    <source>
        <dbReference type="ARBA" id="ARBA00022679"/>
    </source>
</evidence>
<evidence type="ECO:0000256" key="8">
    <source>
        <dbReference type="ARBA" id="ARBA00049003"/>
    </source>
</evidence>
<dbReference type="PROSITE" id="PS50011">
    <property type="entry name" value="PROTEIN_KINASE_DOM"/>
    <property type="match status" value="1"/>
</dbReference>
<feature type="compositionally biased region" description="Basic and acidic residues" evidence="11">
    <location>
        <begin position="1"/>
        <end position="15"/>
    </location>
</feature>
<evidence type="ECO:0000256" key="5">
    <source>
        <dbReference type="ARBA" id="ARBA00022777"/>
    </source>
</evidence>
<reference evidence="14" key="1">
    <citation type="submission" date="2025-08" db="UniProtKB">
        <authorList>
            <consortium name="RefSeq"/>
        </authorList>
    </citation>
    <scope>IDENTIFICATION</scope>
</reference>
<evidence type="ECO:0000256" key="6">
    <source>
        <dbReference type="ARBA" id="ARBA00022840"/>
    </source>
</evidence>
<evidence type="ECO:0000256" key="7">
    <source>
        <dbReference type="ARBA" id="ARBA00037966"/>
    </source>
</evidence>
<dbReference type="FunFam" id="3.30.200.20:FF:000463">
    <property type="entry name" value="Serine/threonine-protein kinase AFC2"/>
    <property type="match status" value="1"/>
</dbReference>
<dbReference type="Pfam" id="PF00069">
    <property type="entry name" value="Pkinase"/>
    <property type="match status" value="1"/>
</dbReference>
<dbReference type="RefSeq" id="XP_022132125.1">
    <property type="nucleotide sequence ID" value="XM_022276433.1"/>
</dbReference>
<keyword evidence="4" id="KW-0547">Nucleotide-binding</keyword>
<gene>
    <name evidence="14" type="primary">LOC111005069</name>
</gene>
<evidence type="ECO:0000259" key="12">
    <source>
        <dbReference type="PROSITE" id="PS50011"/>
    </source>
</evidence>
<dbReference type="GO" id="GO:0004674">
    <property type="term" value="F:protein serine/threonine kinase activity"/>
    <property type="evidence" value="ECO:0007669"/>
    <property type="project" value="UniProtKB-KW"/>
</dbReference>
<dbReference type="SUPFAM" id="SSF56112">
    <property type="entry name" value="Protein kinase-like (PK-like)"/>
    <property type="match status" value="1"/>
</dbReference>
<evidence type="ECO:0000256" key="10">
    <source>
        <dbReference type="ARBA" id="ARBA00051680"/>
    </source>
</evidence>
<dbReference type="InterPro" id="IPR008271">
    <property type="entry name" value="Ser/Thr_kinase_AS"/>
</dbReference>
<dbReference type="PANTHER" id="PTHR45646">
    <property type="entry name" value="SERINE/THREONINE-PROTEIN KINASE DOA-RELATED"/>
    <property type="match status" value="1"/>
</dbReference>
<comment type="similarity">
    <text evidence="7">Belongs to the protein kinase superfamily. CMGC Ser/Thr protein kinase family. Lammer subfamily.</text>
</comment>
<dbReference type="AlphaFoldDB" id="A0A6J1BRK0"/>
<protein>
    <recommendedName>
        <fullName evidence="1">dual-specificity kinase</fullName>
        <ecNumber evidence="1">2.7.12.1</ecNumber>
    </recommendedName>
</protein>
<dbReference type="EC" id="2.7.12.1" evidence="1"/>
<dbReference type="Gene3D" id="3.30.200.20">
    <property type="entry name" value="Phosphorylase Kinase, domain 1"/>
    <property type="match status" value="1"/>
</dbReference>
<proteinExistence type="inferred from homology"/>
<dbReference type="InterPro" id="IPR000719">
    <property type="entry name" value="Prot_kinase_dom"/>
</dbReference>
<accession>A0A6J1BRK0</accession>
<dbReference type="InterPro" id="IPR011009">
    <property type="entry name" value="Kinase-like_dom_sf"/>
</dbReference>
<keyword evidence="6" id="KW-0067">ATP-binding</keyword>
<keyword evidence="2" id="KW-0723">Serine/threonine-protein kinase</keyword>
<evidence type="ECO:0000313" key="13">
    <source>
        <dbReference type="Proteomes" id="UP000504603"/>
    </source>
</evidence>
<feature type="region of interest" description="Disordered" evidence="11">
    <location>
        <begin position="1"/>
        <end position="33"/>
    </location>
</feature>
<comment type="catalytic activity">
    <reaction evidence="9">
        <text>L-threonyl-[protein] + ATP = O-phospho-L-threonyl-[protein] + ADP + H(+)</text>
        <dbReference type="Rhea" id="RHEA:46608"/>
        <dbReference type="Rhea" id="RHEA-COMP:11060"/>
        <dbReference type="Rhea" id="RHEA-COMP:11605"/>
        <dbReference type="ChEBI" id="CHEBI:15378"/>
        <dbReference type="ChEBI" id="CHEBI:30013"/>
        <dbReference type="ChEBI" id="CHEBI:30616"/>
        <dbReference type="ChEBI" id="CHEBI:61977"/>
        <dbReference type="ChEBI" id="CHEBI:456216"/>
        <dbReference type="EC" id="2.7.12.1"/>
    </reaction>
</comment>
<dbReference type="PANTHER" id="PTHR45646:SF11">
    <property type="entry name" value="SERINE_THREONINE-PROTEIN KINASE DOA"/>
    <property type="match status" value="1"/>
</dbReference>
<dbReference type="OrthoDB" id="283111at2759"/>
<dbReference type="Proteomes" id="UP000504603">
    <property type="component" value="Unplaced"/>
</dbReference>
<comment type="catalytic activity">
    <reaction evidence="8">
        <text>L-seryl-[protein] + ATP = O-phospho-L-seryl-[protein] + ADP + H(+)</text>
        <dbReference type="Rhea" id="RHEA:17989"/>
        <dbReference type="Rhea" id="RHEA-COMP:9863"/>
        <dbReference type="Rhea" id="RHEA-COMP:11604"/>
        <dbReference type="ChEBI" id="CHEBI:15378"/>
        <dbReference type="ChEBI" id="CHEBI:29999"/>
        <dbReference type="ChEBI" id="CHEBI:30616"/>
        <dbReference type="ChEBI" id="CHEBI:83421"/>
        <dbReference type="ChEBI" id="CHEBI:456216"/>
        <dbReference type="EC" id="2.7.12.1"/>
    </reaction>
</comment>
<dbReference type="GO" id="GO:0005634">
    <property type="term" value="C:nucleus"/>
    <property type="evidence" value="ECO:0007669"/>
    <property type="project" value="TreeGrafter"/>
</dbReference>
<dbReference type="FunFam" id="1.10.510.10:FF:000612">
    <property type="entry name" value="Serine/threonine-protein kinase AFC2"/>
    <property type="match status" value="1"/>
</dbReference>
<dbReference type="Gene3D" id="1.10.510.10">
    <property type="entry name" value="Transferase(Phosphotransferase) domain 1"/>
    <property type="match status" value="1"/>
</dbReference>
<evidence type="ECO:0000256" key="2">
    <source>
        <dbReference type="ARBA" id="ARBA00022527"/>
    </source>
</evidence>
<evidence type="ECO:0000256" key="11">
    <source>
        <dbReference type="SAM" id="MobiDB-lite"/>
    </source>
</evidence>
<dbReference type="InterPro" id="IPR051175">
    <property type="entry name" value="CLK_kinases"/>
</dbReference>
<organism evidence="13 14">
    <name type="scientific">Momordica charantia</name>
    <name type="common">Bitter gourd</name>
    <name type="synonym">Balsam pear</name>
    <dbReference type="NCBI Taxonomy" id="3673"/>
    <lineage>
        <taxon>Eukaryota</taxon>
        <taxon>Viridiplantae</taxon>
        <taxon>Streptophyta</taxon>
        <taxon>Embryophyta</taxon>
        <taxon>Tracheophyta</taxon>
        <taxon>Spermatophyta</taxon>
        <taxon>Magnoliopsida</taxon>
        <taxon>eudicotyledons</taxon>
        <taxon>Gunneridae</taxon>
        <taxon>Pentapetalae</taxon>
        <taxon>rosids</taxon>
        <taxon>fabids</taxon>
        <taxon>Cucurbitales</taxon>
        <taxon>Cucurbitaceae</taxon>
        <taxon>Momordiceae</taxon>
        <taxon>Momordica</taxon>
    </lineage>
</organism>
<comment type="catalytic activity">
    <reaction evidence="10">
        <text>L-tyrosyl-[protein] + ATP = O-phospho-L-tyrosyl-[protein] + ADP + H(+)</text>
        <dbReference type="Rhea" id="RHEA:10596"/>
        <dbReference type="Rhea" id="RHEA-COMP:10136"/>
        <dbReference type="Rhea" id="RHEA-COMP:20101"/>
        <dbReference type="ChEBI" id="CHEBI:15378"/>
        <dbReference type="ChEBI" id="CHEBI:30616"/>
        <dbReference type="ChEBI" id="CHEBI:46858"/>
        <dbReference type="ChEBI" id="CHEBI:61978"/>
        <dbReference type="ChEBI" id="CHEBI:456216"/>
        <dbReference type="EC" id="2.7.12.1"/>
    </reaction>
</comment>
<dbReference type="GO" id="GO:0005524">
    <property type="term" value="F:ATP binding"/>
    <property type="evidence" value="ECO:0007669"/>
    <property type="project" value="UniProtKB-KW"/>
</dbReference>
<dbReference type="GO" id="GO:0004712">
    <property type="term" value="F:protein serine/threonine/tyrosine kinase activity"/>
    <property type="evidence" value="ECO:0007669"/>
    <property type="project" value="UniProtKB-EC"/>
</dbReference>
<evidence type="ECO:0000313" key="14">
    <source>
        <dbReference type="RefSeq" id="XP_022132125.1"/>
    </source>
</evidence>